<evidence type="ECO:0000256" key="4">
    <source>
        <dbReference type="ARBA" id="ARBA00022475"/>
    </source>
</evidence>
<dbReference type="Pfam" id="PF01925">
    <property type="entry name" value="TauE"/>
    <property type="match status" value="1"/>
</dbReference>
<feature type="transmembrane region" description="Helical" evidence="8">
    <location>
        <begin position="172"/>
        <end position="192"/>
    </location>
</feature>
<accession>A0A451A5Z3</accession>
<sequence length="255" mass="27677">MIELTDLLLFRELSLFWGVVIAATILRAFTGFGFGLVAVPAFALFLTPAQSVILSTSLSLTVGIQSWPQYRGKIPLQPLLPMFLFAIAGTILGALLLMELSKEIFQMAIGVGVILACIVLTGYHPRQRQVHPVLIWGTGLTSGLMGGAFGMSGPPIIIYTMATEPDSERARAFTIMFLTFTSMIGLIIYSAADLVDMQSVYLFLLAYPAMYLGNKFGNRLFAQHGGKFYRQVALIALFFIGVSATSSGIFNLLAS</sequence>
<evidence type="ECO:0000256" key="7">
    <source>
        <dbReference type="ARBA" id="ARBA00023136"/>
    </source>
</evidence>
<evidence type="ECO:0000313" key="9">
    <source>
        <dbReference type="EMBL" id="VFK61450.1"/>
    </source>
</evidence>
<dbReference type="AlphaFoldDB" id="A0A451A5Z3"/>
<evidence type="ECO:0000256" key="5">
    <source>
        <dbReference type="ARBA" id="ARBA00022692"/>
    </source>
</evidence>
<keyword evidence="4 8" id="KW-1003">Cell membrane</keyword>
<feature type="transmembrane region" description="Helical" evidence="8">
    <location>
        <begin position="104"/>
        <end position="123"/>
    </location>
</feature>
<dbReference type="InterPro" id="IPR002781">
    <property type="entry name" value="TM_pro_TauE-like"/>
</dbReference>
<name>A0A451A5Z3_9GAMM</name>
<keyword evidence="3" id="KW-0813">Transport</keyword>
<dbReference type="GO" id="GO:0005886">
    <property type="term" value="C:plasma membrane"/>
    <property type="evidence" value="ECO:0007669"/>
    <property type="project" value="UniProtKB-SubCell"/>
</dbReference>
<evidence type="ECO:0000256" key="2">
    <source>
        <dbReference type="ARBA" id="ARBA00009142"/>
    </source>
</evidence>
<keyword evidence="5 8" id="KW-0812">Transmembrane</keyword>
<evidence type="ECO:0000256" key="1">
    <source>
        <dbReference type="ARBA" id="ARBA00004651"/>
    </source>
</evidence>
<proteinExistence type="inferred from homology"/>
<protein>
    <recommendedName>
        <fullName evidence="8">Probable membrane transporter protein</fullName>
    </recommendedName>
</protein>
<feature type="transmembrane region" description="Helical" evidence="8">
    <location>
        <begin position="44"/>
        <end position="67"/>
    </location>
</feature>
<dbReference type="InterPro" id="IPR052017">
    <property type="entry name" value="TSUP"/>
</dbReference>
<dbReference type="PANTHER" id="PTHR30269:SF37">
    <property type="entry name" value="MEMBRANE TRANSPORTER PROTEIN"/>
    <property type="match status" value="1"/>
</dbReference>
<evidence type="ECO:0000256" key="3">
    <source>
        <dbReference type="ARBA" id="ARBA00022448"/>
    </source>
</evidence>
<feature type="transmembrane region" description="Helical" evidence="8">
    <location>
        <begin position="79"/>
        <end position="97"/>
    </location>
</feature>
<gene>
    <name evidence="9" type="ORF">BECKTUN1418D_GA0071000_11523</name>
</gene>
<feature type="transmembrane region" description="Helical" evidence="8">
    <location>
        <begin position="15"/>
        <end position="37"/>
    </location>
</feature>
<feature type="transmembrane region" description="Helical" evidence="8">
    <location>
        <begin position="228"/>
        <end position="254"/>
    </location>
</feature>
<reference evidence="9" key="1">
    <citation type="submission" date="2019-02" db="EMBL/GenBank/DDBJ databases">
        <authorList>
            <person name="Gruber-Vodicka R. H."/>
            <person name="Seah K. B. B."/>
        </authorList>
    </citation>
    <scope>NUCLEOTIDE SEQUENCE</scope>
    <source>
        <strain evidence="9">BECK_BY1</strain>
    </source>
</reference>
<comment type="similarity">
    <text evidence="2 8">Belongs to the 4-toluene sulfonate uptake permease (TSUP) (TC 2.A.102) family.</text>
</comment>
<evidence type="ECO:0000256" key="6">
    <source>
        <dbReference type="ARBA" id="ARBA00022989"/>
    </source>
</evidence>
<feature type="transmembrane region" description="Helical" evidence="8">
    <location>
        <begin position="135"/>
        <end position="160"/>
    </location>
</feature>
<comment type="subcellular location">
    <subcellularLocation>
        <location evidence="1 8">Cell membrane</location>
        <topology evidence="1 8">Multi-pass membrane protein</topology>
    </subcellularLocation>
</comment>
<evidence type="ECO:0000256" key="8">
    <source>
        <dbReference type="RuleBase" id="RU363041"/>
    </source>
</evidence>
<keyword evidence="7 8" id="KW-0472">Membrane</keyword>
<keyword evidence="6 8" id="KW-1133">Transmembrane helix</keyword>
<dbReference type="EMBL" id="CAADFX010000152">
    <property type="protein sequence ID" value="VFK61450.1"/>
    <property type="molecule type" value="Genomic_DNA"/>
</dbReference>
<dbReference type="PANTHER" id="PTHR30269">
    <property type="entry name" value="TRANSMEMBRANE PROTEIN YFCA"/>
    <property type="match status" value="1"/>
</dbReference>
<organism evidence="9">
    <name type="scientific">Candidatus Kentrum sp. TUN</name>
    <dbReference type="NCBI Taxonomy" id="2126343"/>
    <lineage>
        <taxon>Bacteria</taxon>
        <taxon>Pseudomonadati</taxon>
        <taxon>Pseudomonadota</taxon>
        <taxon>Gammaproteobacteria</taxon>
        <taxon>Candidatus Kentrum</taxon>
    </lineage>
</organism>